<comment type="caution">
    <text evidence="2">The sequence shown here is derived from an EMBL/GenBank/DDBJ whole genome shotgun (WGS) entry which is preliminary data.</text>
</comment>
<dbReference type="Gene3D" id="1.20.1280.50">
    <property type="match status" value="1"/>
</dbReference>
<organism evidence="2 3">
    <name type="scientific">Lyophyllum shimeji</name>
    <name type="common">Hon-shimeji</name>
    <name type="synonym">Tricholoma shimeji</name>
    <dbReference type="NCBI Taxonomy" id="47721"/>
    <lineage>
        <taxon>Eukaryota</taxon>
        <taxon>Fungi</taxon>
        <taxon>Dikarya</taxon>
        <taxon>Basidiomycota</taxon>
        <taxon>Agaricomycotina</taxon>
        <taxon>Agaricomycetes</taxon>
        <taxon>Agaricomycetidae</taxon>
        <taxon>Agaricales</taxon>
        <taxon>Tricholomatineae</taxon>
        <taxon>Lyophyllaceae</taxon>
        <taxon>Lyophyllum</taxon>
    </lineage>
</organism>
<name>A0A9P3PUE6_LYOSH</name>
<dbReference type="InterPro" id="IPR001810">
    <property type="entry name" value="F-box_dom"/>
</dbReference>
<reference evidence="2" key="1">
    <citation type="submission" date="2022-07" db="EMBL/GenBank/DDBJ databases">
        <title>The genome of Lyophyllum shimeji provides insight into the initial evolution of ectomycorrhizal fungal genome.</title>
        <authorList>
            <person name="Kobayashi Y."/>
            <person name="Shibata T."/>
            <person name="Hirakawa H."/>
            <person name="Shigenobu S."/>
            <person name="Nishiyama T."/>
            <person name="Yamada A."/>
            <person name="Hasebe M."/>
            <person name="Kawaguchi M."/>
        </authorList>
    </citation>
    <scope>NUCLEOTIDE SEQUENCE</scope>
    <source>
        <strain evidence="2">AT787</strain>
    </source>
</reference>
<dbReference type="OrthoDB" id="2937711at2759"/>
<dbReference type="EMBL" id="BRPK01000010">
    <property type="protein sequence ID" value="GLB41507.1"/>
    <property type="molecule type" value="Genomic_DNA"/>
</dbReference>
<sequence length="474" mass="53640">MITSYPVDVLLEILACLNLSDTLSFLSVCSAFRDLRDNRILWITVLQRTQLTRPLACPVGTNLAHLDLHALQHIAYRTYRLEKNWNCDRPPIAGLVKTLTFENRVSAVKTIPGTSLIVIIKRLGGGQRNLNIICHDIETGKSAQILVCLIHRIARFDGYGRHLIAMLQYKAYGRDDQKYSLAVLEITYSQGETPCINMIYQRPLPAQQGYCAELFITADHVGFSSEHGTQITVINMTTDCSFKIPVNTPDNIRPFRSRSVKSSDLIRFPPLLSLSSEERAIHVYSEDPLNYDHWNDGDILRIHLERIAQVPRSKRANTSLNPLTPYDDHLFWSPIGLHILTCATFQYASPKHVVIEVQYWPRANPGSPLLVGQPVNLQLTGTTRGRTWSPSGAYAVIRREVTDDSGQYQRVFMLLHFVADPDPAIHSRDLDLPGIIDTRRVSWLAIEERCGVIYLVLGRTQNSPEWYVVAVPYA</sequence>
<evidence type="ECO:0000259" key="1">
    <source>
        <dbReference type="PROSITE" id="PS50181"/>
    </source>
</evidence>
<dbReference type="AlphaFoldDB" id="A0A9P3PUE6"/>
<dbReference type="Proteomes" id="UP001063166">
    <property type="component" value="Unassembled WGS sequence"/>
</dbReference>
<dbReference type="SUPFAM" id="SSF81383">
    <property type="entry name" value="F-box domain"/>
    <property type="match status" value="1"/>
</dbReference>
<accession>A0A9P3PUE6</accession>
<proteinExistence type="predicted"/>
<gene>
    <name evidence="2" type="ORF">LshimejAT787_1001070</name>
</gene>
<protein>
    <recommendedName>
        <fullName evidence="1">F-box domain-containing protein</fullName>
    </recommendedName>
</protein>
<feature type="domain" description="F-box" evidence="1">
    <location>
        <begin position="1"/>
        <end position="45"/>
    </location>
</feature>
<evidence type="ECO:0000313" key="3">
    <source>
        <dbReference type="Proteomes" id="UP001063166"/>
    </source>
</evidence>
<evidence type="ECO:0000313" key="2">
    <source>
        <dbReference type="EMBL" id="GLB41507.1"/>
    </source>
</evidence>
<keyword evidence="3" id="KW-1185">Reference proteome</keyword>
<dbReference type="PROSITE" id="PS50181">
    <property type="entry name" value="FBOX"/>
    <property type="match status" value="1"/>
</dbReference>
<dbReference type="InterPro" id="IPR036047">
    <property type="entry name" value="F-box-like_dom_sf"/>
</dbReference>